<gene>
    <name evidence="5" type="ORF">GOMPHAMPRED_003637</name>
</gene>
<dbReference type="EMBL" id="CAJPDQ010000021">
    <property type="protein sequence ID" value="CAF9924439.1"/>
    <property type="molecule type" value="Genomic_DNA"/>
</dbReference>
<dbReference type="GO" id="GO:0000976">
    <property type="term" value="F:transcription cis-regulatory region binding"/>
    <property type="evidence" value="ECO:0007669"/>
    <property type="project" value="TreeGrafter"/>
</dbReference>
<proteinExistence type="predicted"/>
<organism evidence="5 6">
    <name type="scientific">Gomphillus americanus</name>
    <dbReference type="NCBI Taxonomy" id="1940652"/>
    <lineage>
        <taxon>Eukaryota</taxon>
        <taxon>Fungi</taxon>
        <taxon>Dikarya</taxon>
        <taxon>Ascomycota</taxon>
        <taxon>Pezizomycotina</taxon>
        <taxon>Lecanoromycetes</taxon>
        <taxon>OSLEUM clade</taxon>
        <taxon>Ostropomycetidae</taxon>
        <taxon>Ostropales</taxon>
        <taxon>Graphidaceae</taxon>
        <taxon>Gomphilloideae</taxon>
        <taxon>Gomphillus</taxon>
    </lineage>
</organism>
<dbReference type="InterPro" id="IPR021858">
    <property type="entry name" value="Fun_TF"/>
</dbReference>
<dbReference type="SMART" id="SM00066">
    <property type="entry name" value="GAL4"/>
    <property type="match status" value="1"/>
</dbReference>
<evidence type="ECO:0000256" key="3">
    <source>
        <dbReference type="SAM" id="MobiDB-lite"/>
    </source>
</evidence>
<dbReference type="GO" id="GO:0005634">
    <property type="term" value="C:nucleus"/>
    <property type="evidence" value="ECO:0007669"/>
    <property type="project" value="UniProtKB-SubCell"/>
</dbReference>
<protein>
    <recommendedName>
        <fullName evidence="4">Zn(2)-C6 fungal-type domain-containing protein</fullName>
    </recommendedName>
</protein>
<accession>A0A8H3FH12</accession>
<evidence type="ECO:0000259" key="4">
    <source>
        <dbReference type="PROSITE" id="PS50048"/>
    </source>
</evidence>
<dbReference type="PANTHER" id="PTHR37534:SF23">
    <property type="entry name" value="ZN(II)2CYS6 TRANSCRIPTION FACTOR (EUROFUNG)"/>
    <property type="match status" value="1"/>
</dbReference>
<dbReference type="Proteomes" id="UP000664169">
    <property type="component" value="Unassembled WGS sequence"/>
</dbReference>
<sequence>MVEEVKPERPGSPTLVEEAARPDSPNEQLSNGPKARRRTKTGCLTCRKRRIKCGEERPICANCIKSKRSCEGYAPTVHPFRHTMMAYPAGWPMPGYPLPSGMPTPHMQHPMVGAGQPHLPLIAPRPIAEPMQFHHPYQTSQGHFEHPTTNFQLQGLYSYQPPVSLLLDPQAQLSPVTMDPGISSYNLAGPPNQPGNPPQMFLRQQADMPQPLAPDLRYPPISTEHLQSLESQPILNQTLDAKEQEVRMLESLVSTASYIPIISPSTGTYHMPNNNNEWQAILNGHGKCDTFYFGFIGNGLANLALDLEQIPTQLQSIPNYSPDYDPQSLTYYLQHPAVAQLHEEDEYYDVESDEEMLDIDSPTAKSIQKKERDLSHVLAISGQGRNLRSVGAFLNKPDTLATYMPKYTSSPLMDEDTAQIFCHFVTATGPLMSGYGRHPLNPALLFSGTPVPKSQQALWTYTLPMMAISNQGLLHAILAIASLNIARLQNSPLTVPTKHYQFALRRVAKAVATPGKRTSIATVAATILLSQFEVLSAEHSKWHSHLAGARQLFTEINFTQWTDKIYTEKARRSSMGYVNSDINNGWSRRPPWSDELPWLPDHGSADEEFLDKIRGSSIKKPFHSRNRKATAPDSNKPLSEKDIDDFQTYRDLFWTYTKIDNIQSIVTGRRLLQVISSNCRRCANKCRLPLAYWAHCPPRAPMDRFDAVYGTLDHLGILIGRVADFAGKDVARKRRAMKSNGGVWKPPPGFFGPPGGIPLPGVPPPDMMPPGQGFSAPASASMMPSAELPLNTMPPGILPQNSTSPTYPLSQGLPPDVIFPTSMPPQHASPDFREAKYSPSADFLSNQPSVGMPGVGHQMEIPNGTGPVLLPLHHPVGPPNTTTSSTPIAAATPTFSGLFPNNGQPTDMPAAFMQAPKDVLYQWAPKEIDVELSEATAAAEAEWNYIQEAFDLFERSLGPAFAPLSAELGPTIDTPFGPALQYRTFQIAACWLLFYMTKVIAIRTHPSMPPASIMAAGITASKTAGYCNMIGRINCGLQVPAPDQPLNPIFGGAVAETMLPMFVAGIQYKDNAQRIATIERLQFIVDRVGQNSAAFIAAGLERTWIEMHKAGRGPKYIPSFKVEDEYGRDLTERQPDQQHDVEGGIAGSTSDSNGSLNRKRGAVVLQTNTRTFAAGVIGLEDGFGNLTIGTGPM</sequence>
<feature type="region of interest" description="Disordered" evidence="3">
    <location>
        <begin position="1"/>
        <end position="40"/>
    </location>
</feature>
<comment type="subcellular location">
    <subcellularLocation>
        <location evidence="1">Nucleus</location>
    </subcellularLocation>
</comment>
<dbReference type="PANTHER" id="PTHR37534">
    <property type="entry name" value="TRANSCRIPTIONAL ACTIVATOR PROTEIN UGA3"/>
    <property type="match status" value="1"/>
</dbReference>
<dbReference type="Pfam" id="PF11951">
    <property type="entry name" value="Fungal_trans_2"/>
    <property type="match status" value="1"/>
</dbReference>
<keyword evidence="2" id="KW-0539">Nucleus</keyword>
<dbReference type="InterPro" id="IPR001138">
    <property type="entry name" value="Zn2Cys6_DnaBD"/>
</dbReference>
<dbReference type="GO" id="GO:0045944">
    <property type="term" value="P:positive regulation of transcription by RNA polymerase II"/>
    <property type="evidence" value="ECO:0007669"/>
    <property type="project" value="TreeGrafter"/>
</dbReference>
<dbReference type="AlphaFoldDB" id="A0A8H3FH12"/>
<feature type="compositionally biased region" description="Polar residues" evidence="3">
    <location>
        <begin position="1147"/>
        <end position="1156"/>
    </location>
</feature>
<evidence type="ECO:0000256" key="1">
    <source>
        <dbReference type="ARBA" id="ARBA00004123"/>
    </source>
</evidence>
<evidence type="ECO:0000313" key="6">
    <source>
        <dbReference type="Proteomes" id="UP000664169"/>
    </source>
</evidence>
<keyword evidence="6" id="KW-1185">Reference proteome</keyword>
<dbReference type="Gene3D" id="4.10.240.10">
    <property type="entry name" value="Zn(2)-C6 fungal-type DNA-binding domain"/>
    <property type="match status" value="1"/>
</dbReference>
<dbReference type="Pfam" id="PF00172">
    <property type="entry name" value="Zn_clus"/>
    <property type="match status" value="1"/>
</dbReference>
<evidence type="ECO:0000313" key="5">
    <source>
        <dbReference type="EMBL" id="CAF9924439.1"/>
    </source>
</evidence>
<dbReference type="PROSITE" id="PS00463">
    <property type="entry name" value="ZN2_CY6_FUNGAL_1"/>
    <property type="match status" value="1"/>
</dbReference>
<dbReference type="GO" id="GO:0000981">
    <property type="term" value="F:DNA-binding transcription factor activity, RNA polymerase II-specific"/>
    <property type="evidence" value="ECO:0007669"/>
    <property type="project" value="InterPro"/>
</dbReference>
<evidence type="ECO:0000256" key="2">
    <source>
        <dbReference type="ARBA" id="ARBA00023242"/>
    </source>
</evidence>
<comment type="caution">
    <text evidence="5">The sequence shown here is derived from an EMBL/GenBank/DDBJ whole genome shotgun (WGS) entry which is preliminary data.</text>
</comment>
<dbReference type="CDD" id="cd00067">
    <property type="entry name" value="GAL4"/>
    <property type="match status" value="1"/>
</dbReference>
<dbReference type="OrthoDB" id="5391043at2759"/>
<dbReference type="SUPFAM" id="SSF57701">
    <property type="entry name" value="Zn2/Cys6 DNA-binding domain"/>
    <property type="match status" value="1"/>
</dbReference>
<feature type="compositionally biased region" description="Basic and acidic residues" evidence="3">
    <location>
        <begin position="1131"/>
        <end position="1142"/>
    </location>
</feature>
<dbReference type="PROSITE" id="PS50048">
    <property type="entry name" value="ZN2_CY6_FUNGAL_2"/>
    <property type="match status" value="1"/>
</dbReference>
<reference evidence="5" key="1">
    <citation type="submission" date="2021-03" db="EMBL/GenBank/DDBJ databases">
        <authorList>
            <person name="Tagirdzhanova G."/>
        </authorList>
    </citation>
    <scope>NUCLEOTIDE SEQUENCE</scope>
</reference>
<name>A0A8H3FH12_9LECA</name>
<feature type="domain" description="Zn(2)-C6 fungal-type" evidence="4">
    <location>
        <begin position="42"/>
        <end position="70"/>
    </location>
</feature>
<dbReference type="InterPro" id="IPR036864">
    <property type="entry name" value="Zn2-C6_fun-type_DNA-bd_sf"/>
</dbReference>
<feature type="region of interest" description="Disordered" evidence="3">
    <location>
        <begin position="1131"/>
        <end position="1157"/>
    </location>
</feature>
<dbReference type="GO" id="GO:0008270">
    <property type="term" value="F:zinc ion binding"/>
    <property type="evidence" value="ECO:0007669"/>
    <property type="project" value="InterPro"/>
</dbReference>